<comment type="catalytic activity">
    <reaction evidence="6">
        <text>S-methyl-5'-thioadenosine + H2O = 5-(methylsulfanyl)-D-ribose + adenine</text>
        <dbReference type="Rhea" id="RHEA:13617"/>
        <dbReference type="ChEBI" id="CHEBI:15377"/>
        <dbReference type="ChEBI" id="CHEBI:16708"/>
        <dbReference type="ChEBI" id="CHEBI:17509"/>
        <dbReference type="ChEBI" id="CHEBI:78440"/>
        <dbReference type="EC" id="3.2.2.9"/>
    </reaction>
</comment>
<dbReference type="InterPro" id="IPR010049">
    <property type="entry name" value="MTA_SAH_Nsdase"/>
</dbReference>
<protein>
    <recommendedName>
        <fullName evidence="6">5'-methylthioadenosine/S-adenosylhomocysteine nucleosidase</fullName>
        <shortName evidence="6">MTA/SAH nucleosidase</shortName>
        <shortName evidence="6">MTAN</shortName>
        <ecNumber evidence="6">3.2.2.9</ecNumber>
    </recommendedName>
    <alternativeName>
        <fullName evidence="6">5'-deoxyadenosine nucleosidase</fullName>
        <shortName evidence="6">DOA nucleosidase</shortName>
        <shortName evidence="6">dAdo nucleosidase</shortName>
    </alternativeName>
    <alternativeName>
        <fullName evidence="6">5'-methylthioadenosine nucleosidase</fullName>
        <shortName evidence="6">MTA nucleosidase</shortName>
    </alternativeName>
    <alternativeName>
        <fullName evidence="6">S-adenosylhomocysteine nucleosidase</fullName>
        <shortName evidence="6">AdoHcy nucleosidase</shortName>
        <shortName evidence="6">SAH nucleosidase</shortName>
        <shortName evidence="6">SRH nucleosidase</shortName>
    </alternativeName>
</protein>
<dbReference type="Gene3D" id="3.40.50.1580">
    <property type="entry name" value="Nucleoside phosphorylase domain"/>
    <property type="match status" value="1"/>
</dbReference>
<comment type="similarity">
    <text evidence="6">Belongs to the PNP/UDP phosphorylase family. MtnN subfamily.</text>
</comment>
<comment type="pathway">
    <text evidence="1 6">Amino-acid biosynthesis; L-methionine biosynthesis via salvage pathway; S-methyl-5-thio-alpha-D-ribose 1-phosphate from S-methyl-5'-thioadenosine (hydrolase route): step 1/2.</text>
</comment>
<dbReference type="NCBIfam" id="TIGR01704">
    <property type="entry name" value="MTA_SAH-Nsdase"/>
    <property type="match status" value="1"/>
</dbReference>
<dbReference type="GO" id="GO:0005829">
    <property type="term" value="C:cytosol"/>
    <property type="evidence" value="ECO:0007669"/>
    <property type="project" value="TreeGrafter"/>
</dbReference>
<dbReference type="Proteomes" id="UP000757900">
    <property type="component" value="Unassembled WGS sequence"/>
</dbReference>
<feature type="binding site" evidence="6">
    <location>
        <position position="152"/>
    </location>
    <ligand>
        <name>substrate</name>
    </ligand>
</feature>
<accession>A0A929MSM3</accession>
<evidence type="ECO:0000256" key="6">
    <source>
        <dbReference type="HAMAP-Rule" id="MF_01684"/>
    </source>
</evidence>
<keyword evidence="4 6" id="KW-0486">Methionine biosynthesis</keyword>
<evidence type="ECO:0000256" key="4">
    <source>
        <dbReference type="ARBA" id="ARBA00023167"/>
    </source>
</evidence>
<keyword evidence="2 6" id="KW-0028">Amino-acid biosynthesis</keyword>
<dbReference type="GO" id="GO:0019284">
    <property type="term" value="P:L-methionine salvage from S-adenosylmethionine"/>
    <property type="evidence" value="ECO:0007669"/>
    <property type="project" value="TreeGrafter"/>
</dbReference>
<reference evidence="8" key="1">
    <citation type="submission" date="2020-04" db="EMBL/GenBank/DDBJ databases">
        <title>Deep metagenomics examines the oral microbiome during advanced dental caries in children, revealing novel taxa and co-occurrences with host molecules.</title>
        <authorList>
            <person name="Baker J.L."/>
            <person name="Morton J.T."/>
            <person name="Dinis M."/>
            <person name="Alvarez R."/>
            <person name="Tran N.C."/>
            <person name="Knight R."/>
            <person name="Edlund A."/>
        </authorList>
    </citation>
    <scope>NUCLEOTIDE SEQUENCE</scope>
    <source>
        <strain evidence="8">JCVI_23_bin.16</strain>
    </source>
</reference>
<dbReference type="PANTHER" id="PTHR46832">
    <property type="entry name" value="5'-METHYLTHIOADENOSINE/S-ADENOSYLHOMOCYSTEINE NUCLEOSIDASE"/>
    <property type="match status" value="1"/>
</dbReference>
<dbReference type="CDD" id="cd09008">
    <property type="entry name" value="MTAN"/>
    <property type="match status" value="1"/>
</dbReference>
<dbReference type="InterPro" id="IPR000845">
    <property type="entry name" value="Nucleoside_phosphorylase_d"/>
</dbReference>
<name>A0A929MSM3_ABIDE</name>
<comment type="caution">
    <text evidence="8">The sequence shown here is derived from an EMBL/GenBank/DDBJ whole genome shotgun (WGS) entry which is preliminary data.</text>
</comment>
<evidence type="ECO:0000256" key="3">
    <source>
        <dbReference type="ARBA" id="ARBA00022801"/>
    </source>
</evidence>
<dbReference type="GO" id="GO:0009164">
    <property type="term" value="P:nucleoside catabolic process"/>
    <property type="evidence" value="ECO:0007669"/>
    <property type="project" value="InterPro"/>
</dbReference>
<organism evidence="8 9">
    <name type="scientific">Abiotrophia defectiva</name>
    <name type="common">Streptococcus defectivus</name>
    <dbReference type="NCBI Taxonomy" id="46125"/>
    <lineage>
        <taxon>Bacteria</taxon>
        <taxon>Bacillati</taxon>
        <taxon>Bacillota</taxon>
        <taxon>Bacilli</taxon>
        <taxon>Lactobacillales</taxon>
        <taxon>Aerococcaceae</taxon>
        <taxon>Abiotrophia</taxon>
    </lineage>
</organism>
<dbReference type="HAMAP" id="MF_01684">
    <property type="entry name" value="Salvage_MtnN"/>
    <property type="match status" value="1"/>
</dbReference>
<evidence type="ECO:0000256" key="2">
    <source>
        <dbReference type="ARBA" id="ARBA00022605"/>
    </source>
</evidence>
<dbReference type="PANTHER" id="PTHR46832:SF1">
    <property type="entry name" value="5'-METHYLTHIOADENOSINE_S-ADENOSYLHOMOCYSTEINE NUCLEOSIDASE"/>
    <property type="match status" value="1"/>
</dbReference>
<dbReference type="FunFam" id="3.40.50.1580:FF:000001">
    <property type="entry name" value="MTA/SAH nucleosidase family protein"/>
    <property type="match status" value="1"/>
</dbReference>
<comment type="function">
    <text evidence="6">Catalyzes the irreversible cleavage of the glycosidic bond in both 5'-methylthioadenosine (MTA) and S-adenosylhomocysteine (SAH/AdoHcy) to adenine and the corresponding thioribose, 5'-methylthioribose and S-ribosylhomocysteine, respectively. Also cleaves 5'-deoxyadenosine, a toxic by-product of radical S-adenosylmethionine (SAM) enzymes, into 5-deoxyribose and adenine.</text>
</comment>
<feature type="active site" description="Proton donor" evidence="6">
    <location>
        <position position="197"/>
    </location>
</feature>
<dbReference type="Pfam" id="PF01048">
    <property type="entry name" value="PNP_UDP_1"/>
    <property type="match status" value="1"/>
</dbReference>
<proteinExistence type="inferred from homology"/>
<feature type="active site" description="Proton acceptor" evidence="6">
    <location>
        <position position="12"/>
    </location>
</feature>
<dbReference type="AlphaFoldDB" id="A0A929MSM3"/>
<keyword evidence="8" id="KW-0326">Glycosidase</keyword>
<dbReference type="InterPro" id="IPR035994">
    <property type="entry name" value="Nucleoside_phosphorylase_sf"/>
</dbReference>
<evidence type="ECO:0000256" key="1">
    <source>
        <dbReference type="ARBA" id="ARBA00004945"/>
    </source>
</evidence>
<keyword evidence="3 6" id="KW-0378">Hydrolase</keyword>
<evidence type="ECO:0000259" key="7">
    <source>
        <dbReference type="Pfam" id="PF01048"/>
    </source>
</evidence>
<dbReference type="SUPFAM" id="SSF53167">
    <property type="entry name" value="Purine and uridine phosphorylases"/>
    <property type="match status" value="1"/>
</dbReference>
<evidence type="ECO:0000256" key="5">
    <source>
        <dbReference type="ARBA" id="ARBA00050313"/>
    </source>
</evidence>
<sequence>MKIGLIGAMEEEIRLLKQALQQESEQVVAGYTFYQGQLSGQDVVLVQSGIGKVNATMTVTLLKQLFDVDLVINTGSAGALGHGLKVGDVVVADQLRHHDADVTAFGYQIGQMAGMPAAYETHSALSDLAAQLYQAKGKQVYRGLIVSGDAFVAGPSQQAPIKANFPEALACEMESAAIAQAAYVLKTPCVVIRAISDSADDQANISFDEFILLAGKESASLVMELLERMGEAI</sequence>
<dbReference type="EMBL" id="JABZFV010000256">
    <property type="protein sequence ID" value="MBF0935500.1"/>
    <property type="molecule type" value="Genomic_DNA"/>
</dbReference>
<dbReference type="GO" id="GO:0008930">
    <property type="term" value="F:methylthioadenosine nucleosidase activity"/>
    <property type="evidence" value="ECO:0007669"/>
    <property type="project" value="UniProtKB-UniRule"/>
</dbReference>
<comment type="catalytic activity">
    <reaction evidence="5">
        <text>5'-deoxyadenosine + H2O = 5-deoxy-D-ribose + adenine</text>
        <dbReference type="Rhea" id="RHEA:29859"/>
        <dbReference type="ChEBI" id="CHEBI:15377"/>
        <dbReference type="ChEBI" id="CHEBI:16708"/>
        <dbReference type="ChEBI" id="CHEBI:17319"/>
        <dbReference type="ChEBI" id="CHEBI:149540"/>
        <dbReference type="EC" id="3.2.2.9"/>
    </reaction>
    <physiologicalReaction direction="left-to-right" evidence="5">
        <dbReference type="Rhea" id="RHEA:29860"/>
    </physiologicalReaction>
</comment>
<feature type="domain" description="Nucleoside phosphorylase" evidence="7">
    <location>
        <begin position="2"/>
        <end position="227"/>
    </location>
</feature>
<gene>
    <name evidence="6" type="primary">mtnN</name>
    <name evidence="8" type="ORF">HXK00_07680</name>
</gene>
<dbReference type="NCBIfam" id="NF004079">
    <property type="entry name" value="PRK05584.1"/>
    <property type="match status" value="1"/>
</dbReference>
<evidence type="ECO:0000313" key="8">
    <source>
        <dbReference type="EMBL" id="MBF0935500.1"/>
    </source>
</evidence>
<dbReference type="RefSeq" id="WP_314237741.1">
    <property type="nucleotide sequence ID" value="NZ_CAUQWR010000052.1"/>
</dbReference>
<feature type="binding site" evidence="6">
    <location>
        <begin position="173"/>
        <end position="174"/>
    </location>
    <ligand>
        <name>substrate</name>
    </ligand>
</feature>
<dbReference type="GO" id="GO:0019509">
    <property type="term" value="P:L-methionine salvage from methylthioadenosine"/>
    <property type="evidence" value="ECO:0007669"/>
    <property type="project" value="UniProtKB-UniRule"/>
</dbReference>
<evidence type="ECO:0000313" key="9">
    <source>
        <dbReference type="Proteomes" id="UP000757900"/>
    </source>
</evidence>
<comment type="catalytic activity">
    <reaction evidence="6">
        <text>S-adenosyl-L-homocysteine + H2O = S-(5-deoxy-D-ribos-5-yl)-L-homocysteine + adenine</text>
        <dbReference type="Rhea" id="RHEA:17805"/>
        <dbReference type="ChEBI" id="CHEBI:15377"/>
        <dbReference type="ChEBI" id="CHEBI:16708"/>
        <dbReference type="ChEBI" id="CHEBI:57856"/>
        <dbReference type="ChEBI" id="CHEBI:58195"/>
        <dbReference type="EC" id="3.2.2.9"/>
    </reaction>
</comment>
<feature type="binding site" evidence="6">
    <location>
        <position position="78"/>
    </location>
    <ligand>
        <name>substrate</name>
    </ligand>
</feature>
<dbReference type="GO" id="GO:0008782">
    <property type="term" value="F:adenosylhomocysteine nucleosidase activity"/>
    <property type="evidence" value="ECO:0007669"/>
    <property type="project" value="UniProtKB-UniRule"/>
</dbReference>
<dbReference type="EC" id="3.2.2.9" evidence="6"/>